<dbReference type="Gene3D" id="2.60.120.260">
    <property type="entry name" value="Galactose-binding domain-like"/>
    <property type="match status" value="1"/>
</dbReference>
<dbReference type="InterPro" id="IPR053161">
    <property type="entry name" value="Ulvan_degrading_GH"/>
</dbReference>
<dbReference type="InterPro" id="IPR008979">
    <property type="entry name" value="Galactose-bd-like_sf"/>
</dbReference>
<keyword evidence="1" id="KW-0808">Transferase</keyword>
<comment type="caution">
    <text evidence="1">The sequence shown here is derived from an EMBL/GenBank/DDBJ whole genome shotgun (WGS) entry which is preliminary data.</text>
</comment>
<dbReference type="SUPFAM" id="SSF49785">
    <property type="entry name" value="Galactose-binding domain-like"/>
    <property type="match status" value="1"/>
</dbReference>
<dbReference type="Proteomes" id="UP001139365">
    <property type="component" value="Unassembled WGS sequence"/>
</dbReference>
<reference evidence="1 2" key="1">
    <citation type="submission" date="2022-03" db="EMBL/GenBank/DDBJ databases">
        <title>Metagenome-assembled genomes from swine fecal metagenomes.</title>
        <authorList>
            <person name="Holman D.B."/>
            <person name="Kommadath A."/>
        </authorList>
    </citation>
    <scope>NUCLEOTIDE SEQUENCE [LARGE SCALE GENOMIC DNA]</scope>
    <source>
        <strain evidence="1">SUG147</strain>
    </source>
</reference>
<protein>
    <submittedName>
        <fullName evidence="1">Glycosyl transferase family 2</fullName>
    </submittedName>
</protein>
<sequence>MTDKKLEECLAGREETKYLLPFFWQHGEEHSVLEREIDAIYSCGIREFCVESRPHPDFCGEGWWDDLGFIISCAGKRGMRVWILDDVRFPSGVANFYLKDCPERQKTALKCHYVDYPGPCENAAVIAPDPENGKFLAILAYRRTENGNILEDEYIDLTGCEKDGILRMTLPAGVWRVYYIMSGKYSKQWMECYVDMLDPESCRAMIDGVYQPHYEHFGEYFGSTIAGFFSDEPNFANDSGDFHSTFGKEGMLFPWRDDLPERISAGSGLDRERVISLLPAFWHGIKSRDVPALRTAYMDAVTKAVRENFSFQLGNWCREHGVMYIGHVIEDMETHMRLGLGLGHFFRALDGQDMAGCDVVIQQIMPGLADIDHTSQLFGGRADPEFFDYALGKLASSHAHIDSLKKHRAICEIFGAFGWAEGVPMMKWMADHMLADGINYFVPHAFSPKYPDPDCPPHFFAGGTNPQFRLFGQLCRYMIRCCHLLSEGTHIPCAAVYYNAEAEWSGGKYDFFRKTVKTLTQAQLDSDIIPFDYLDNAEVRDGKLTVNGESYPALVVPYSEILPEDRIKCFSRLAENGLPVIFTKELPESTAEGGRVHLPESIMTAEYEQLPDLLEALGCRDITFSRRLPYVRYHHLRRGENDVLFLFNNDVNESAEFTLKAGFITGGCFFDAYENRIFMPEYKDGALRVVIPKGGAVIWVSGTSADEPFDYGDGERETLSCAFTLSVKDAVGDGFRTVGETVLHDLSEEPEFSHFCGTLRYEGTFAAAEKLPRAVEFPDAGETAEVWLNGKYLGSRISAPYRFDLTDAVIPGENKLTVETITNPAYRNRDDRSSYLILPVMGLTEAEFIYEE</sequence>
<dbReference type="GO" id="GO:0016740">
    <property type="term" value="F:transferase activity"/>
    <property type="evidence" value="ECO:0007669"/>
    <property type="project" value="UniProtKB-KW"/>
</dbReference>
<gene>
    <name evidence="1" type="ORF">MR241_01610</name>
</gene>
<dbReference type="EMBL" id="JALEMU010000028">
    <property type="protein sequence ID" value="MCI5754973.1"/>
    <property type="molecule type" value="Genomic_DNA"/>
</dbReference>
<dbReference type="PANTHER" id="PTHR36848">
    <property type="entry name" value="DNA-BINDING PROTEIN (PUTATIVE SECRETED PROTEIN)-RELATED"/>
    <property type="match status" value="1"/>
</dbReference>
<dbReference type="AlphaFoldDB" id="A0AAE3FI70"/>
<organism evidence="1 2">
    <name type="scientific">Candidatus Colimorpha enterica</name>
    <dbReference type="NCBI Taxonomy" id="3083063"/>
    <lineage>
        <taxon>Bacteria</taxon>
        <taxon>Pseudomonadati</taxon>
        <taxon>Bacteroidota</taxon>
        <taxon>Bacteroidia</taxon>
        <taxon>Bacteroidales</taxon>
        <taxon>Candidatus Colimorpha</taxon>
    </lineage>
</organism>
<dbReference type="PANTHER" id="PTHR36848:SF2">
    <property type="entry name" value="SECRETED PROTEIN"/>
    <property type="match status" value="1"/>
</dbReference>
<proteinExistence type="predicted"/>
<name>A0AAE3FI70_9BACT</name>
<evidence type="ECO:0000313" key="1">
    <source>
        <dbReference type="EMBL" id="MCI5754973.1"/>
    </source>
</evidence>
<accession>A0AAE3FI70</accession>
<evidence type="ECO:0000313" key="2">
    <source>
        <dbReference type="Proteomes" id="UP001139365"/>
    </source>
</evidence>